<reference evidence="3 4" key="1">
    <citation type="submission" date="2023-09" db="EMBL/GenBank/DDBJ databases">
        <title>Pyrofollis japonicus gen. nov. sp. nov., a novel member of the family Pyrodictiaceae isolated from the Iheya North hydrothermal field.</title>
        <authorList>
            <person name="Miyazaki U."/>
            <person name="Sanari M."/>
            <person name="Tame A."/>
            <person name="Kitajima M."/>
            <person name="Okamoto A."/>
            <person name="Sawayama S."/>
            <person name="Miyazaki J."/>
            <person name="Takai K."/>
            <person name="Nakagawa S."/>
        </authorList>
    </citation>
    <scope>NUCLEOTIDE SEQUENCE [LARGE SCALE GENOMIC DNA]</scope>
    <source>
        <strain evidence="3 4">AV2</strain>
    </source>
</reference>
<gene>
    <name evidence="3" type="ORF">PABY_18640</name>
</gene>
<keyword evidence="2" id="KW-0472">Membrane</keyword>
<feature type="compositionally biased region" description="Low complexity" evidence="1">
    <location>
        <begin position="1"/>
        <end position="10"/>
    </location>
</feature>
<dbReference type="EMBL" id="AP028907">
    <property type="protein sequence ID" value="BES82297.1"/>
    <property type="molecule type" value="Genomic_DNA"/>
</dbReference>
<proteinExistence type="predicted"/>
<keyword evidence="4" id="KW-1185">Reference proteome</keyword>
<evidence type="ECO:0008006" key="5">
    <source>
        <dbReference type="Google" id="ProtNLM"/>
    </source>
</evidence>
<accession>A0ABN6ZV14</accession>
<evidence type="ECO:0000313" key="4">
    <source>
        <dbReference type="Proteomes" id="UP001341135"/>
    </source>
</evidence>
<dbReference type="Proteomes" id="UP001341135">
    <property type="component" value="Chromosome"/>
</dbReference>
<keyword evidence="2" id="KW-1133">Transmembrane helix</keyword>
<keyword evidence="2" id="KW-0812">Transmembrane</keyword>
<name>A0ABN6ZV14_9CREN</name>
<evidence type="ECO:0000313" key="3">
    <source>
        <dbReference type="EMBL" id="BES82297.1"/>
    </source>
</evidence>
<dbReference type="GeneID" id="89289872"/>
<feature type="region of interest" description="Disordered" evidence="1">
    <location>
        <begin position="1"/>
        <end position="25"/>
    </location>
</feature>
<feature type="transmembrane region" description="Helical" evidence="2">
    <location>
        <begin position="34"/>
        <end position="56"/>
    </location>
</feature>
<evidence type="ECO:0000256" key="1">
    <source>
        <dbReference type="SAM" id="MobiDB-lite"/>
    </source>
</evidence>
<sequence>MKRETATPGGAPSGGSGAGGPAAGDARKTRMKPLVLLVALLPLLALTAIGLTYAQWSETLSLSATISTGSLDVDIKANEATDVTTSSQYIDVSLSLTSTDSDQGNEQLSITIEKAYPGAEVNVTFTLENVGTIPALATIKLNTDTIPSDVAACVNVKLYNAQGNPINTPYTIQLAPGEFEKFKLGIEIPSSCDLEENKKDAIQLNNIVEVDVEQNVS</sequence>
<feature type="compositionally biased region" description="Gly residues" evidence="1">
    <location>
        <begin position="11"/>
        <end position="22"/>
    </location>
</feature>
<dbReference type="RefSeq" id="WP_338249486.1">
    <property type="nucleotide sequence ID" value="NZ_AP028907.1"/>
</dbReference>
<evidence type="ECO:0000256" key="2">
    <source>
        <dbReference type="SAM" id="Phobius"/>
    </source>
</evidence>
<organism evidence="3 4">
    <name type="scientific">Pyrodictium abyssi</name>
    <dbReference type="NCBI Taxonomy" id="54256"/>
    <lineage>
        <taxon>Archaea</taxon>
        <taxon>Thermoproteota</taxon>
        <taxon>Thermoprotei</taxon>
        <taxon>Desulfurococcales</taxon>
        <taxon>Pyrodictiaceae</taxon>
        <taxon>Pyrodictium</taxon>
    </lineage>
</organism>
<protein>
    <recommendedName>
        <fullName evidence="5">CARDB domain-containing protein</fullName>
    </recommendedName>
</protein>